<feature type="compositionally biased region" description="Polar residues" evidence="1">
    <location>
        <begin position="115"/>
        <end position="129"/>
    </location>
</feature>
<feature type="region of interest" description="Disordered" evidence="1">
    <location>
        <begin position="104"/>
        <end position="129"/>
    </location>
</feature>
<organism evidence="2">
    <name type="scientific">Oryza punctata</name>
    <name type="common">Red rice</name>
    <dbReference type="NCBI Taxonomy" id="4537"/>
    <lineage>
        <taxon>Eukaryota</taxon>
        <taxon>Viridiplantae</taxon>
        <taxon>Streptophyta</taxon>
        <taxon>Embryophyta</taxon>
        <taxon>Tracheophyta</taxon>
        <taxon>Spermatophyta</taxon>
        <taxon>Magnoliopsida</taxon>
        <taxon>Liliopsida</taxon>
        <taxon>Poales</taxon>
        <taxon>Poaceae</taxon>
        <taxon>BOP clade</taxon>
        <taxon>Oryzoideae</taxon>
        <taxon>Oryzeae</taxon>
        <taxon>Oryzinae</taxon>
        <taxon>Oryza</taxon>
    </lineage>
</organism>
<dbReference type="EnsemblPlants" id="OPUNC12G02580.1">
    <property type="protein sequence ID" value="OPUNC12G02580.1"/>
    <property type="gene ID" value="OPUNC12G02580"/>
</dbReference>
<evidence type="ECO:0000313" key="2">
    <source>
        <dbReference type="EnsemblPlants" id="OPUNC12G02580.1"/>
    </source>
</evidence>
<dbReference type="Gramene" id="OPUNC12G02580.1">
    <property type="protein sequence ID" value="OPUNC12G02580.1"/>
    <property type="gene ID" value="OPUNC12G02580"/>
</dbReference>
<feature type="region of interest" description="Disordered" evidence="1">
    <location>
        <begin position="1"/>
        <end position="62"/>
    </location>
</feature>
<name>A0A0E0MJK5_ORYPU</name>
<proteinExistence type="predicted"/>
<keyword evidence="3" id="KW-1185">Reference proteome</keyword>
<protein>
    <submittedName>
        <fullName evidence="2">Uncharacterized protein</fullName>
    </submittedName>
</protein>
<dbReference type="OMA" id="RMFPQSS"/>
<feature type="compositionally biased region" description="Low complexity" evidence="1">
    <location>
        <begin position="36"/>
        <end position="49"/>
    </location>
</feature>
<dbReference type="Proteomes" id="UP000026962">
    <property type="component" value="Chromosome 12"/>
</dbReference>
<evidence type="ECO:0000313" key="3">
    <source>
        <dbReference type="Proteomes" id="UP000026962"/>
    </source>
</evidence>
<reference evidence="2" key="2">
    <citation type="submission" date="2018-05" db="EMBL/GenBank/DDBJ databases">
        <title>OpunRS2 (Oryza punctata Reference Sequence Version 2).</title>
        <authorList>
            <person name="Zhang J."/>
            <person name="Kudrna D."/>
            <person name="Lee S."/>
            <person name="Talag J."/>
            <person name="Welchert J."/>
            <person name="Wing R.A."/>
        </authorList>
    </citation>
    <scope>NUCLEOTIDE SEQUENCE [LARGE SCALE GENOMIC DNA]</scope>
</reference>
<sequence length="129" mass="13283">MGKPEKQAAAAATRELLRADAARERKAATAHGRKGSVSARQWQASAAAQMPKRAGSTADATEQISNGLDAAVSGVGFHEGASPTSFSDGSNIFTGVVPFFSGAVHSPQPQPRMFPQSSDPATWSGLCSP</sequence>
<dbReference type="AlphaFoldDB" id="A0A0E0MJK5"/>
<accession>A0A0E0MJK5</accession>
<reference evidence="2" key="1">
    <citation type="submission" date="2015-04" db="UniProtKB">
        <authorList>
            <consortium name="EnsemblPlants"/>
        </authorList>
    </citation>
    <scope>IDENTIFICATION</scope>
</reference>
<dbReference type="HOGENOM" id="CLU_1952303_0_0_1"/>
<feature type="compositionally biased region" description="Basic and acidic residues" evidence="1">
    <location>
        <begin position="15"/>
        <end position="27"/>
    </location>
</feature>
<evidence type="ECO:0000256" key="1">
    <source>
        <dbReference type="SAM" id="MobiDB-lite"/>
    </source>
</evidence>